<dbReference type="InterPro" id="IPR032675">
    <property type="entry name" value="LRR_dom_sf"/>
</dbReference>
<reference evidence="5 6" key="1">
    <citation type="journal article" date="2010" name="Plant Cell">
        <title>The Chlorella variabilis NC64A genome reveals adaptation to photosymbiosis, coevolution with viruses, and cryptic sex.</title>
        <authorList>
            <person name="Blanc G."/>
            <person name="Duncan G."/>
            <person name="Agarkova I."/>
            <person name="Borodovsky M."/>
            <person name="Gurnon J."/>
            <person name="Kuo A."/>
            <person name="Lindquist E."/>
            <person name="Lucas S."/>
            <person name="Pangilinan J."/>
            <person name="Polle J."/>
            <person name="Salamov A."/>
            <person name="Terry A."/>
            <person name="Yamada T."/>
            <person name="Dunigan D.D."/>
            <person name="Grigoriev I.V."/>
            <person name="Claverie J.M."/>
            <person name="Van Etten J.L."/>
        </authorList>
    </citation>
    <scope>NUCLEOTIDE SEQUENCE [LARGE SCALE GENOMIC DNA]</scope>
    <source>
        <strain evidence="5 6">NC64A</strain>
    </source>
</reference>
<keyword evidence="6" id="KW-1185">Reference proteome</keyword>
<dbReference type="AlphaFoldDB" id="E1ZKU5"/>
<evidence type="ECO:0000256" key="3">
    <source>
        <dbReference type="ARBA" id="ARBA00022737"/>
    </source>
</evidence>
<comment type="subcellular location">
    <subcellularLocation>
        <location evidence="1">Cytoplasm</location>
        <location evidence="1">Cytoskeleton</location>
        <location evidence="1">Cilium axoneme</location>
    </subcellularLocation>
</comment>
<feature type="compositionally biased region" description="Low complexity" evidence="4">
    <location>
        <begin position="763"/>
        <end position="792"/>
    </location>
</feature>
<dbReference type="RefSeq" id="XP_005845542.1">
    <property type="nucleotide sequence ID" value="XM_005845480.1"/>
</dbReference>
<keyword evidence="3" id="KW-0677">Repeat</keyword>
<dbReference type="OrthoDB" id="521263at2759"/>
<dbReference type="SUPFAM" id="SSF81383">
    <property type="entry name" value="F-box domain"/>
    <property type="match status" value="2"/>
</dbReference>
<dbReference type="InterPro" id="IPR001611">
    <property type="entry name" value="Leu-rich_rpt"/>
</dbReference>
<evidence type="ECO:0000256" key="2">
    <source>
        <dbReference type="ARBA" id="ARBA00022614"/>
    </source>
</evidence>
<dbReference type="SUPFAM" id="SSF52058">
    <property type="entry name" value="L domain-like"/>
    <property type="match status" value="3"/>
</dbReference>
<evidence type="ECO:0000313" key="6">
    <source>
        <dbReference type="Proteomes" id="UP000008141"/>
    </source>
</evidence>
<proteinExistence type="predicted"/>
<dbReference type="SMART" id="SM00369">
    <property type="entry name" value="LRR_TYP"/>
    <property type="match status" value="3"/>
</dbReference>
<evidence type="ECO:0008006" key="7">
    <source>
        <dbReference type="Google" id="ProtNLM"/>
    </source>
</evidence>
<dbReference type="Gene3D" id="3.80.10.10">
    <property type="entry name" value="Ribonuclease Inhibitor"/>
    <property type="match status" value="3"/>
</dbReference>
<dbReference type="STRING" id="554065.E1ZKU5"/>
<gene>
    <name evidence="5" type="ORF">CHLNCDRAFT_53717</name>
</gene>
<sequence>MPATQSAETTHINALPDQLLGQIFAAVGRPWPDGQTIALVCRRWRHAYFSERAVWGRLSMDADELGRLSAPQRQRWSRLLSLLAPSNFKATDVLGWLPPEQISEATLELQPGPTYAAVAALPRFPHLTSLILLTTSFSAMLAAKLAALTGLRLLHVISDYLPLEAAPALLCLRELEELKLSTWERPLPLGLPQLTALRRLRRLELEDNTGGVPAPPAGTQAAGGAAVGYGPLRQPPLPPDCPCLESVTITTPGNPCEVAGAWLGFLHFQLLPQAGGGARLAGVSLDGGHCHGSLASLPHLLAAVVPDGTPLCCLRLGHFRLDPAGLRGCSQLAPLTSLTVEGCGCGGAGAGAILGVGIDLAGPAGLAALFQQWVGSLALQYGSSSDRERLAAGMGDALAAMLEQAPQLEELDLTGSLGGVLPGCVLGATGLRRLALCSNQLSQLPAGPVLSGLTELDLTGNTLTRLPPALTAATALRRLLLARNTKLAVTSADVEHTLQRLPSLQFLDVMAPSGISRQPIEMVVAEGAQTTHIDALPDQLLGQIFAVIGRGHFGQTIALVCRRWRHAYFCAQGVWGRLCLDTIEPIMLQPGDRLRWCAAKLRLLARVRGAVTAVAICDRRGVLARLDPASGLDAVHMLGCLLPELVTEVELEVHPAPTTATIAALTRFTRLACLALDAPGLPLEAAPGQALAAALAAAPGLRSLRLSVQRLPREAAPAALLRLHELERLELWSHAAPLPPGLDQLAALRRLRHLRLVDDSQRQPSLPGAPQQGPGAGAQHGAPGAAAASGHAPLRPPLPRDCPCLESLSICTRDNLCELAGCRLDPTGLHGCSQLAQLSALTLQRCTGGGRGEVAGALEALLGLAPRLADLSVSDSLAGAVPGCLLRATSLRRLDLCSNQLSELPAGPVLSGLRGCSQLAPLTSLTVEGCGCGGAGAGAILGVGIDLAGPAGLAALFQQWVGSLALQYGSSSDRERLAAGMGDALAAMLEQAPQLEELDLTGSLGGVLPGCVLGATGLRRLALCSNQLSQLPAGPVLSGLTELDLTGNTLTRLPPALTAATALRRLLLARNTKLAVTSADVEHTLQRLPSLQFLDVMWTQTAPDVLQRLRSSLPQLETKPKPPPPTP</sequence>
<dbReference type="PANTHER" id="PTHR48051:SF1">
    <property type="entry name" value="RAS SUPPRESSOR PROTEIN 1"/>
    <property type="match status" value="1"/>
</dbReference>
<organism evidence="6">
    <name type="scientific">Chlorella variabilis</name>
    <name type="common">Green alga</name>
    <dbReference type="NCBI Taxonomy" id="554065"/>
    <lineage>
        <taxon>Eukaryota</taxon>
        <taxon>Viridiplantae</taxon>
        <taxon>Chlorophyta</taxon>
        <taxon>core chlorophytes</taxon>
        <taxon>Trebouxiophyceae</taxon>
        <taxon>Chlorellales</taxon>
        <taxon>Chlorellaceae</taxon>
        <taxon>Chlorella clade</taxon>
        <taxon>Chlorella</taxon>
    </lineage>
</organism>
<dbReference type="InParanoid" id="E1ZKU5"/>
<accession>E1ZKU5</accession>
<dbReference type="EMBL" id="GL433851">
    <property type="protein sequence ID" value="EFN53440.1"/>
    <property type="molecule type" value="Genomic_DNA"/>
</dbReference>
<dbReference type="GeneID" id="17353038"/>
<protein>
    <recommendedName>
        <fullName evidence="7">F-box domain-containing protein</fullName>
    </recommendedName>
</protein>
<dbReference type="InterPro" id="IPR050216">
    <property type="entry name" value="LRR_domain-containing"/>
</dbReference>
<keyword evidence="2" id="KW-0433">Leucine-rich repeat</keyword>
<dbReference type="InterPro" id="IPR003591">
    <property type="entry name" value="Leu-rich_rpt_typical-subtyp"/>
</dbReference>
<name>E1ZKU5_CHLVA</name>
<dbReference type="PANTHER" id="PTHR48051">
    <property type="match status" value="1"/>
</dbReference>
<evidence type="ECO:0000256" key="1">
    <source>
        <dbReference type="ARBA" id="ARBA00004430"/>
    </source>
</evidence>
<evidence type="ECO:0000313" key="5">
    <source>
        <dbReference type="EMBL" id="EFN53440.1"/>
    </source>
</evidence>
<dbReference type="PROSITE" id="PS51450">
    <property type="entry name" value="LRR"/>
    <property type="match status" value="1"/>
</dbReference>
<dbReference type="KEGG" id="cvr:CHLNCDRAFT_53717"/>
<feature type="region of interest" description="Disordered" evidence="4">
    <location>
        <begin position="759"/>
        <end position="792"/>
    </location>
</feature>
<dbReference type="Gene3D" id="1.20.1280.50">
    <property type="match status" value="1"/>
</dbReference>
<dbReference type="GO" id="GO:0005930">
    <property type="term" value="C:axoneme"/>
    <property type="evidence" value="ECO:0007669"/>
    <property type="project" value="UniProtKB-SubCell"/>
</dbReference>
<dbReference type="InterPro" id="IPR036047">
    <property type="entry name" value="F-box-like_dom_sf"/>
</dbReference>
<evidence type="ECO:0000256" key="4">
    <source>
        <dbReference type="SAM" id="MobiDB-lite"/>
    </source>
</evidence>
<dbReference type="Proteomes" id="UP000008141">
    <property type="component" value="Unassembled WGS sequence"/>
</dbReference>